<name>A0A565C2W0_9BRAS</name>
<dbReference type="Proteomes" id="UP000489600">
    <property type="component" value="Unassembled WGS sequence"/>
</dbReference>
<protein>
    <recommendedName>
        <fullName evidence="2">TIR domain-containing protein</fullName>
    </recommendedName>
</protein>
<keyword evidence="4" id="KW-1185">Reference proteome</keyword>
<accession>A0A565C2W0</accession>
<dbReference type="Gene3D" id="3.40.50.10140">
    <property type="entry name" value="Toll/interleukin-1 receptor homology (TIR) domain"/>
    <property type="match status" value="1"/>
</dbReference>
<dbReference type="AlphaFoldDB" id="A0A565C2W0"/>
<dbReference type="PANTHER" id="PTHR32009">
    <property type="entry name" value="TMV RESISTANCE PROTEIN N-LIKE"/>
    <property type="match status" value="1"/>
</dbReference>
<evidence type="ECO:0000256" key="1">
    <source>
        <dbReference type="ARBA" id="ARBA00023027"/>
    </source>
</evidence>
<gene>
    <name evidence="3" type="ORF">ANE_LOCUS18423</name>
</gene>
<dbReference type="SUPFAM" id="SSF52200">
    <property type="entry name" value="Toll/Interleukin receptor TIR domain"/>
    <property type="match status" value="1"/>
</dbReference>
<reference evidence="3" key="1">
    <citation type="submission" date="2019-07" db="EMBL/GenBank/DDBJ databases">
        <authorList>
            <person name="Dittberner H."/>
        </authorList>
    </citation>
    <scope>NUCLEOTIDE SEQUENCE [LARGE SCALE GENOMIC DNA]</scope>
</reference>
<dbReference type="InterPro" id="IPR035897">
    <property type="entry name" value="Toll_tir_struct_dom_sf"/>
</dbReference>
<sequence>MGAVFSSSSPQVFINFRGQDVRNDFLDSLVDKMKTENINVFIDKHEVRGLALEDLFMRIEESKVAIVIFSKNFTNSPWCLNERARIKDCVDRGTLIAIPIFYKMKPSVEKDLTGDFGLAFRTLKYENRHDPVTEKWEKAIVSMTQRHGMELQEHRFVFRRFSLLLFYN</sequence>
<feature type="domain" description="TIR" evidence="2">
    <location>
        <begin position="8"/>
        <end position="143"/>
    </location>
</feature>
<evidence type="ECO:0000259" key="2">
    <source>
        <dbReference type="PROSITE" id="PS50104"/>
    </source>
</evidence>
<proteinExistence type="predicted"/>
<dbReference type="GO" id="GO:0007165">
    <property type="term" value="P:signal transduction"/>
    <property type="evidence" value="ECO:0007669"/>
    <property type="project" value="InterPro"/>
</dbReference>
<dbReference type="Pfam" id="PF01582">
    <property type="entry name" value="TIR"/>
    <property type="match status" value="1"/>
</dbReference>
<keyword evidence="1" id="KW-0520">NAD</keyword>
<dbReference type="FunFam" id="3.40.50.10140:FF:000007">
    <property type="entry name" value="Disease resistance protein (TIR-NBS-LRR class)"/>
    <property type="match status" value="1"/>
</dbReference>
<dbReference type="PROSITE" id="PS50104">
    <property type="entry name" value="TIR"/>
    <property type="match status" value="1"/>
</dbReference>
<dbReference type="OrthoDB" id="6078042at2759"/>
<comment type="caution">
    <text evidence="3">The sequence shown here is derived from an EMBL/GenBank/DDBJ whole genome shotgun (WGS) entry which is preliminary data.</text>
</comment>
<evidence type="ECO:0000313" key="3">
    <source>
        <dbReference type="EMBL" id="VVB07979.1"/>
    </source>
</evidence>
<dbReference type="InterPro" id="IPR000157">
    <property type="entry name" value="TIR_dom"/>
</dbReference>
<organism evidence="3 4">
    <name type="scientific">Arabis nemorensis</name>
    <dbReference type="NCBI Taxonomy" id="586526"/>
    <lineage>
        <taxon>Eukaryota</taxon>
        <taxon>Viridiplantae</taxon>
        <taxon>Streptophyta</taxon>
        <taxon>Embryophyta</taxon>
        <taxon>Tracheophyta</taxon>
        <taxon>Spermatophyta</taxon>
        <taxon>Magnoliopsida</taxon>
        <taxon>eudicotyledons</taxon>
        <taxon>Gunneridae</taxon>
        <taxon>Pentapetalae</taxon>
        <taxon>rosids</taxon>
        <taxon>malvids</taxon>
        <taxon>Brassicales</taxon>
        <taxon>Brassicaceae</taxon>
        <taxon>Arabideae</taxon>
        <taxon>Arabis</taxon>
    </lineage>
</organism>
<dbReference type="SMART" id="SM00255">
    <property type="entry name" value="TIR"/>
    <property type="match status" value="1"/>
</dbReference>
<evidence type="ECO:0000313" key="4">
    <source>
        <dbReference type="Proteomes" id="UP000489600"/>
    </source>
</evidence>
<dbReference type="EMBL" id="CABITT030000006">
    <property type="protein sequence ID" value="VVB07979.1"/>
    <property type="molecule type" value="Genomic_DNA"/>
</dbReference>
<dbReference type="PANTHER" id="PTHR32009:SF109">
    <property type="entry name" value="TOLL-INTERLEUKIN-RESISTANCE (TIR) DOMAIN FAMILY PROTEIN"/>
    <property type="match status" value="1"/>
</dbReference>